<organism evidence="2">
    <name type="scientific">Drosophila melanogaster</name>
    <name type="common">Fruit fly</name>
    <dbReference type="NCBI Taxonomy" id="7227"/>
    <lineage>
        <taxon>Eukaryota</taxon>
        <taxon>Metazoa</taxon>
        <taxon>Ecdysozoa</taxon>
        <taxon>Arthropoda</taxon>
        <taxon>Hexapoda</taxon>
        <taxon>Insecta</taxon>
        <taxon>Pterygota</taxon>
        <taxon>Neoptera</taxon>
        <taxon>Endopterygota</taxon>
        <taxon>Diptera</taxon>
        <taxon>Brachycera</taxon>
        <taxon>Muscomorpha</taxon>
        <taxon>Ephydroidea</taxon>
        <taxon>Drosophilidae</taxon>
        <taxon>Drosophila</taxon>
        <taxon>Sophophora</taxon>
    </lineage>
</organism>
<feature type="domain" description="Kinase D-interacting substrate of 220 kDa-like SAM" evidence="1">
    <location>
        <begin position="62"/>
        <end position="144"/>
    </location>
</feature>
<name>C3KGK2_DROME</name>
<dbReference type="InterPro" id="IPR052771">
    <property type="entry name" value="Neurotrophin_sig_adaptor"/>
</dbReference>
<sequence>MRQFPAPTTYVPSPQAYPPYQMFQNEYPANELRSRNLSTSTEPVTPLINSPSDSFGDDILQTKLTDLTVEGVISLLDRIEDMKPALPKLAPVLRENAINGRVLKHCDMPDLKSVLGLSFGHWELFRLLITTLRECERLPRKQQRQQQQPGALEAPSNVPMIKDVTDALMQPPRESLSRKNSVSHMEKQVTLEEQMICGTLQTLNEEAYEDVASSERPSPTGEMLAAVAQLQLAPIRESSEFGSPSDDQKQYGVKISNNNNNNQYLHAEYNRSVSSHSLQSLSTLVGAPVGHGGSGGSHLHLGNGNDLSDSTLDLMHVDSVFGGGGGGGYHRASRQISISSELLHESSSLPMVVVIPNASGEQAYDDTKL</sequence>
<dbReference type="ExpressionAtlas" id="C3KGK2">
    <property type="expression patterns" value="baseline and differential"/>
</dbReference>
<dbReference type="InterPro" id="IPR057092">
    <property type="entry name" value="SAM_KIDINS220"/>
</dbReference>
<dbReference type="EMBL" id="BT082067">
    <property type="protein sequence ID" value="ACP28228.1"/>
    <property type="molecule type" value="mRNA"/>
</dbReference>
<evidence type="ECO:0000259" key="1">
    <source>
        <dbReference type="Pfam" id="PF23307"/>
    </source>
</evidence>
<dbReference type="Pfam" id="PF23307">
    <property type="entry name" value="SAM_KIDINS220"/>
    <property type="match status" value="1"/>
</dbReference>
<dbReference type="OrthoDB" id="6084525at2759"/>
<dbReference type="VEuPathDB" id="VectorBase:FBgn0261554"/>
<dbReference type="HOGENOM" id="CLU_001438_1_1_1"/>
<gene>
    <name evidence="2" type="primary">CG30387-RG</name>
</gene>
<dbReference type="InterPro" id="IPR013761">
    <property type="entry name" value="SAM/pointed_sf"/>
</dbReference>
<dbReference type="Bgee" id="FBgn0261554">
    <property type="expression patterns" value="Expressed in adult Malpighian tubule stellate cell of main segment in Malpighian tubule and 180 other cell types or tissues"/>
</dbReference>
<dbReference type="AlphaFoldDB" id="C3KGK2"/>
<dbReference type="PANTHER" id="PTHR24116:SF0">
    <property type="entry name" value="KINASE D-INTERACTING SUBSTRATE OF 220 KDA"/>
    <property type="match status" value="1"/>
</dbReference>
<protein>
    <submittedName>
        <fullName evidence="2">IP15286p</fullName>
    </submittedName>
</protein>
<dbReference type="PeptideAtlas" id="C3KGK2"/>
<dbReference type="CDD" id="cd09487">
    <property type="entry name" value="SAM_superfamily"/>
    <property type="match status" value="1"/>
</dbReference>
<reference evidence="2" key="1">
    <citation type="submission" date="2009-04" db="EMBL/GenBank/DDBJ databases">
        <authorList>
            <person name="Carlson J."/>
            <person name="Booth B."/>
            <person name="Frise E."/>
            <person name="Park S."/>
            <person name="Wan K."/>
            <person name="Yu C."/>
            <person name="Celniker S."/>
        </authorList>
    </citation>
    <scope>NUCLEOTIDE SEQUENCE</scope>
</reference>
<dbReference type="SUPFAM" id="SSF47769">
    <property type="entry name" value="SAM/Pointed domain"/>
    <property type="match status" value="1"/>
</dbReference>
<accession>C3KGK2</accession>
<proteinExistence type="evidence at transcript level"/>
<dbReference type="PANTHER" id="PTHR24116">
    <property type="entry name" value="KINASE D-INTERACTING SUBSTRATE OF 220 KDA"/>
    <property type="match status" value="1"/>
</dbReference>
<evidence type="ECO:0000313" key="2">
    <source>
        <dbReference type="EMBL" id="ACP28228.1"/>
    </source>
</evidence>